<evidence type="ECO:0000256" key="3">
    <source>
        <dbReference type="ARBA" id="ARBA00005709"/>
    </source>
</evidence>
<name>A0A1H6BEE5_9GAMM</name>
<dbReference type="GO" id="GO:0005198">
    <property type="term" value="F:structural molecule activity"/>
    <property type="evidence" value="ECO:0007669"/>
    <property type="project" value="InterPro"/>
</dbReference>
<evidence type="ECO:0000256" key="2">
    <source>
        <dbReference type="ARBA" id="ARBA00004613"/>
    </source>
</evidence>
<evidence type="ECO:0000256" key="5">
    <source>
        <dbReference type="ARBA" id="ARBA00023143"/>
    </source>
</evidence>
<protein>
    <submittedName>
        <fullName evidence="7">Flagellar hook-associated protein 3</fullName>
    </submittedName>
</protein>
<organism evidence="7 8">
    <name type="scientific">Marinobacterium lutimaris</name>
    <dbReference type="NCBI Taxonomy" id="568106"/>
    <lineage>
        <taxon>Bacteria</taxon>
        <taxon>Pseudomonadati</taxon>
        <taxon>Pseudomonadota</taxon>
        <taxon>Gammaproteobacteria</taxon>
        <taxon>Oceanospirillales</taxon>
        <taxon>Oceanospirillaceae</taxon>
        <taxon>Marinobacterium</taxon>
    </lineage>
</organism>
<dbReference type="NCBIfam" id="TIGR02550">
    <property type="entry name" value="flagell_flgL"/>
    <property type="match status" value="1"/>
</dbReference>
<keyword evidence="4" id="KW-0964">Secreted</keyword>
<dbReference type="PANTHER" id="PTHR42792">
    <property type="entry name" value="FLAGELLIN"/>
    <property type="match status" value="1"/>
</dbReference>
<evidence type="ECO:0000256" key="4">
    <source>
        <dbReference type="ARBA" id="ARBA00022525"/>
    </source>
</evidence>
<dbReference type="InterPro" id="IPR001492">
    <property type="entry name" value="Flagellin"/>
</dbReference>
<dbReference type="OrthoDB" id="9768249at2"/>
<dbReference type="GO" id="GO:0005576">
    <property type="term" value="C:extracellular region"/>
    <property type="evidence" value="ECO:0007669"/>
    <property type="project" value="UniProtKB-SubCell"/>
</dbReference>
<keyword evidence="7" id="KW-0282">Flagellum</keyword>
<feature type="domain" description="Flagellin N-terminal" evidence="6">
    <location>
        <begin position="3"/>
        <end position="140"/>
    </location>
</feature>
<proteinExistence type="inferred from homology"/>
<evidence type="ECO:0000313" key="7">
    <source>
        <dbReference type="EMBL" id="SEG58627.1"/>
    </source>
</evidence>
<keyword evidence="7" id="KW-0969">Cilium</keyword>
<dbReference type="Proteomes" id="UP000236745">
    <property type="component" value="Unassembled WGS sequence"/>
</dbReference>
<keyword evidence="8" id="KW-1185">Reference proteome</keyword>
<dbReference type="Gene3D" id="1.20.1330.10">
    <property type="entry name" value="f41 fragment of flagellin, N-terminal domain"/>
    <property type="match status" value="2"/>
</dbReference>
<gene>
    <name evidence="7" type="ORF">SAMN05444390_102573</name>
</gene>
<accession>A0A1H6BEE5</accession>
<dbReference type="GO" id="GO:0009424">
    <property type="term" value="C:bacterial-type flagellum hook"/>
    <property type="evidence" value="ECO:0007669"/>
    <property type="project" value="InterPro"/>
</dbReference>
<comment type="subcellular location">
    <subcellularLocation>
        <location evidence="1">Bacterial flagellum</location>
    </subcellularLocation>
    <subcellularLocation>
        <location evidence="2">Secreted</location>
    </subcellularLocation>
</comment>
<dbReference type="PANTHER" id="PTHR42792:SF1">
    <property type="entry name" value="FLAGELLAR HOOK-ASSOCIATED PROTEIN 3"/>
    <property type="match status" value="1"/>
</dbReference>
<keyword evidence="7" id="KW-0966">Cell projection</keyword>
<dbReference type="InterPro" id="IPR001029">
    <property type="entry name" value="Flagellin_N"/>
</dbReference>
<evidence type="ECO:0000313" key="8">
    <source>
        <dbReference type="Proteomes" id="UP000236745"/>
    </source>
</evidence>
<dbReference type="SUPFAM" id="SSF64518">
    <property type="entry name" value="Phase 1 flagellin"/>
    <property type="match status" value="1"/>
</dbReference>
<dbReference type="GO" id="GO:0071973">
    <property type="term" value="P:bacterial-type flagellum-dependent cell motility"/>
    <property type="evidence" value="ECO:0007669"/>
    <property type="project" value="InterPro"/>
</dbReference>
<comment type="similarity">
    <text evidence="3">Belongs to the bacterial flagellin family.</text>
</comment>
<sequence>MRISTGQIYTNANQNMMENQSSLADIQNKLASGKEFTSLAEDPVGASRVVSLQRELAQLEMYQGNVDASRRRLQLEETTIGDLNTATDRMRELVLQAANGTMSDPDRVAISYELEDLVEYAAGLMNTRDAKGEYLFSGSQGSTQTYVKGVDGRYEYMGDSSSRSIQVSSALYAQSTDSGQFLFESVLSEAGIKQVGGDDPGLKGSLLEFDVTDAEAYESFMREHGDLKLSVTSGQDDGSGTSVYRYALIDSAGQVLAEGAYDETATAEDRVETFELEGISFQVQLPDSVDNPDYSISNSALIDSVTISDNQAYSDLMRLAGGEVSIQTAGDETSGFTYSLVDSAGDPVSSLAGVTVSGTPPQFTVSVDSGAGSVPALDITRNVATDDTNGPVTLSFIPADETTLQFDQPPTNILNEMLDTVELMREPIAGYPEGLTKLQERFALTLDQLTMSQERLSEANATVGSRLNKLDNAESSNMDFQLMAESTLSSVQDLDYAAASTELAKRQLALEAAYASFNRIQSLSLFDYIR</sequence>
<dbReference type="AlphaFoldDB" id="A0A1H6BEE5"/>
<dbReference type="RefSeq" id="WP_104003683.1">
    <property type="nucleotide sequence ID" value="NZ_FNVQ01000002.1"/>
</dbReference>
<evidence type="ECO:0000259" key="6">
    <source>
        <dbReference type="Pfam" id="PF00669"/>
    </source>
</evidence>
<dbReference type="EMBL" id="FNVQ01000002">
    <property type="protein sequence ID" value="SEG58627.1"/>
    <property type="molecule type" value="Genomic_DNA"/>
</dbReference>
<evidence type="ECO:0000256" key="1">
    <source>
        <dbReference type="ARBA" id="ARBA00004365"/>
    </source>
</evidence>
<reference evidence="7 8" key="1">
    <citation type="submission" date="2016-10" db="EMBL/GenBank/DDBJ databases">
        <authorList>
            <person name="de Groot N.N."/>
        </authorList>
    </citation>
    <scope>NUCLEOTIDE SEQUENCE [LARGE SCALE GENOMIC DNA]</scope>
    <source>
        <strain evidence="7 8">DSM 22012</strain>
    </source>
</reference>
<keyword evidence="5" id="KW-0975">Bacterial flagellum</keyword>
<dbReference type="Pfam" id="PF00669">
    <property type="entry name" value="Flagellin_N"/>
    <property type="match status" value="1"/>
</dbReference>
<dbReference type="InterPro" id="IPR013384">
    <property type="entry name" value="Flagell_FlgL"/>
</dbReference>